<feature type="transmembrane region" description="Helical" evidence="1">
    <location>
        <begin position="149"/>
        <end position="170"/>
    </location>
</feature>
<organism evidence="2">
    <name type="scientific">hydrothermal vent metagenome</name>
    <dbReference type="NCBI Taxonomy" id="652676"/>
    <lineage>
        <taxon>unclassified sequences</taxon>
        <taxon>metagenomes</taxon>
        <taxon>ecological metagenomes</taxon>
    </lineage>
</organism>
<dbReference type="EMBL" id="UOGA01000172">
    <property type="protein sequence ID" value="VAX20258.1"/>
    <property type="molecule type" value="Genomic_DNA"/>
</dbReference>
<keyword evidence="1" id="KW-0472">Membrane</keyword>
<evidence type="ECO:0000256" key="1">
    <source>
        <dbReference type="SAM" id="Phobius"/>
    </source>
</evidence>
<gene>
    <name evidence="2" type="ORF">MNBD_NITROSPINAE04-2702</name>
</gene>
<dbReference type="InterPro" id="IPR013783">
    <property type="entry name" value="Ig-like_fold"/>
</dbReference>
<evidence type="ECO:0000313" key="2">
    <source>
        <dbReference type="EMBL" id="VAX20258.1"/>
    </source>
</evidence>
<name>A0A3B1C8R6_9ZZZZ</name>
<keyword evidence="1" id="KW-0812">Transmembrane</keyword>
<evidence type="ECO:0008006" key="3">
    <source>
        <dbReference type="Google" id="ProtNLM"/>
    </source>
</evidence>
<sequence length="301" mass="33183">MTHLELADLIVFSGEPVEGDDRKKIERHLNACALCRSRLISFNTYRAALSGIPENLEPFELTDSCIPTQLMGDFLGGRLPESEYGRYSNHVDDCDYCFERAAFFTHSSAKMAEGALYTQSTPEKFIRAVVPENFKAPPKPSLAVKIRRFFASPAPAYGLAVCLLFFMVFWSRGGPGEVIDLGSGRPFVIYEKPLQSGPSFGFSDAGRKIGEVDAGLNVVKTTDGRARFTWKPVEGADEYHFSLSEVRPNGSGKVYDLDTAAPLVMLDFSTIKTGKAYRWSVRGETGADKVFSAVGLFTIIK</sequence>
<dbReference type="Gene3D" id="2.60.40.10">
    <property type="entry name" value="Immunoglobulins"/>
    <property type="match status" value="1"/>
</dbReference>
<proteinExistence type="predicted"/>
<accession>A0A3B1C8R6</accession>
<dbReference type="AlphaFoldDB" id="A0A3B1C8R6"/>
<protein>
    <recommendedName>
        <fullName evidence="3">Zinc-finger domain-containing protein</fullName>
    </recommendedName>
</protein>
<keyword evidence="1" id="KW-1133">Transmembrane helix</keyword>
<reference evidence="2" key="1">
    <citation type="submission" date="2018-06" db="EMBL/GenBank/DDBJ databases">
        <authorList>
            <person name="Zhirakovskaya E."/>
        </authorList>
    </citation>
    <scope>NUCLEOTIDE SEQUENCE</scope>
</reference>